<evidence type="ECO:0000256" key="1">
    <source>
        <dbReference type="SAM" id="MobiDB-lite"/>
    </source>
</evidence>
<feature type="transmembrane region" description="Helical" evidence="2">
    <location>
        <begin position="92"/>
        <end position="112"/>
    </location>
</feature>
<sequence length="196" mass="21057">MSSRRSTPTWLILAIASGACAAFNGVFAKLTTTELTASWASTIAQIFNLSPSNKIVEFGIRGLFFVLNLVFNGVMWGLFTRALTLATSTVRVSVINTSANFMITAVLGAMIFSESLPGLWWLGAAFLVAGSVIIGSRDEGNKAGVDATPGFEPLLDEDNRNGFEDSDEETQDNLELNSVKDFDTEETSGDEDAVLK</sequence>
<dbReference type="PANTHER" id="PTHR31965">
    <property type="entry name" value="TRANSMEMBRANE PROTEIN 42"/>
    <property type="match status" value="1"/>
</dbReference>
<keyword evidence="4" id="KW-1185">Reference proteome</keyword>
<feature type="region of interest" description="Disordered" evidence="1">
    <location>
        <begin position="146"/>
        <end position="196"/>
    </location>
</feature>
<protein>
    <recommendedName>
        <fullName evidence="5">EamA domain-containing protein</fullName>
    </recommendedName>
</protein>
<feature type="compositionally biased region" description="Acidic residues" evidence="1">
    <location>
        <begin position="183"/>
        <end position="196"/>
    </location>
</feature>
<evidence type="ECO:0000256" key="2">
    <source>
        <dbReference type="SAM" id="Phobius"/>
    </source>
</evidence>
<dbReference type="PANTHER" id="PTHR31965:SF1">
    <property type="entry name" value="TRANSMEMBRANE PROTEIN 42"/>
    <property type="match status" value="1"/>
</dbReference>
<dbReference type="EMBL" id="MU005771">
    <property type="protein sequence ID" value="KAF2708770.1"/>
    <property type="molecule type" value="Genomic_DNA"/>
</dbReference>
<dbReference type="AlphaFoldDB" id="A0A6G1K7M1"/>
<keyword evidence="2" id="KW-0812">Transmembrane</keyword>
<name>A0A6G1K7M1_9PLEO</name>
<gene>
    <name evidence="3" type="ORF">K504DRAFT_380154</name>
</gene>
<accession>A0A6G1K7M1</accession>
<feature type="transmembrane region" description="Helical" evidence="2">
    <location>
        <begin position="58"/>
        <end position="80"/>
    </location>
</feature>
<evidence type="ECO:0008006" key="5">
    <source>
        <dbReference type="Google" id="ProtNLM"/>
    </source>
</evidence>
<dbReference type="Proteomes" id="UP000799428">
    <property type="component" value="Unassembled WGS sequence"/>
</dbReference>
<dbReference type="PROSITE" id="PS51257">
    <property type="entry name" value="PROKAR_LIPOPROTEIN"/>
    <property type="match status" value="1"/>
</dbReference>
<feature type="transmembrane region" description="Helical" evidence="2">
    <location>
        <begin position="118"/>
        <end position="135"/>
    </location>
</feature>
<dbReference type="OrthoDB" id="5854584at2759"/>
<organism evidence="3 4">
    <name type="scientific">Pleomassaria siparia CBS 279.74</name>
    <dbReference type="NCBI Taxonomy" id="1314801"/>
    <lineage>
        <taxon>Eukaryota</taxon>
        <taxon>Fungi</taxon>
        <taxon>Dikarya</taxon>
        <taxon>Ascomycota</taxon>
        <taxon>Pezizomycotina</taxon>
        <taxon>Dothideomycetes</taxon>
        <taxon>Pleosporomycetidae</taxon>
        <taxon>Pleosporales</taxon>
        <taxon>Pleomassariaceae</taxon>
        <taxon>Pleomassaria</taxon>
    </lineage>
</organism>
<proteinExistence type="predicted"/>
<evidence type="ECO:0000313" key="4">
    <source>
        <dbReference type="Proteomes" id="UP000799428"/>
    </source>
</evidence>
<keyword evidence="2" id="KW-0472">Membrane</keyword>
<evidence type="ECO:0000313" key="3">
    <source>
        <dbReference type="EMBL" id="KAF2708770.1"/>
    </source>
</evidence>
<dbReference type="InterPro" id="IPR039632">
    <property type="entry name" value="TMEM42"/>
</dbReference>
<keyword evidence="2" id="KW-1133">Transmembrane helix</keyword>
<reference evidence="3" key="1">
    <citation type="journal article" date="2020" name="Stud. Mycol.">
        <title>101 Dothideomycetes genomes: a test case for predicting lifestyles and emergence of pathogens.</title>
        <authorList>
            <person name="Haridas S."/>
            <person name="Albert R."/>
            <person name="Binder M."/>
            <person name="Bloem J."/>
            <person name="Labutti K."/>
            <person name="Salamov A."/>
            <person name="Andreopoulos B."/>
            <person name="Baker S."/>
            <person name="Barry K."/>
            <person name="Bills G."/>
            <person name="Bluhm B."/>
            <person name="Cannon C."/>
            <person name="Castanera R."/>
            <person name="Culley D."/>
            <person name="Daum C."/>
            <person name="Ezra D."/>
            <person name="Gonzalez J."/>
            <person name="Henrissat B."/>
            <person name="Kuo A."/>
            <person name="Liang C."/>
            <person name="Lipzen A."/>
            <person name="Lutzoni F."/>
            <person name="Magnuson J."/>
            <person name="Mondo S."/>
            <person name="Nolan M."/>
            <person name="Ohm R."/>
            <person name="Pangilinan J."/>
            <person name="Park H.-J."/>
            <person name="Ramirez L."/>
            <person name="Alfaro M."/>
            <person name="Sun H."/>
            <person name="Tritt A."/>
            <person name="Yoshinaga Y."/>
            <person name="Zwiers L.-H."/>
            <person name="Turgeon B."/>
            <person name="Goodwin S."/>
            <person name="Spatafora J."/>
            <person name="Crous P."/>
            <person name="Grigoriev I."/>
        </authorList>
    </citation>
    <scope>NUCLEOTIDE SEQUENCE</scope>
    <source>
        <strain evidence="3">CBS 279.74</strain>
    </source>
</reference>